<evidence type="ECO:0000256" key="6">
    <source>
        <dbReference type="ARBA" id="ARBA00022679"/>
    </source>
</evidence>
<comment type="similarity">
    <text evidence="4 8">Belongs to the glycosyltransferase 1 family. Bacterial/plant glycogen synthase subfamily.</text>
</comment>
<comment type="catalytic activity">
    <reaction evidence="1 8">
        <text>[(1-&gt;4)-alpha-D-glucosyl](n) + ADP-alpha-D-glucose = [(1-&gt;4)-alpha-D-glucosyl](n+1) + ADP + H(+)</text>
        <dbReference type="Rhea" id="RHEA:18189"/>
        <dbReference type="Rhea" id="RHEA-COMP:9584"/>
        <dbReference type="Rhea" id="RHEA-COMP:9587"/>
        <dbReference type="ChEBI" id="CHEBI:15378"/>
        <dbReference type="ChEBI" id="CHEBI:15444"/>
        <dbReference type="ChEBI" id="CHEBI:57498"/>
        <dbReference type="ChEBI" id="CHEBI:456216"/>
        <dbReference type="EC" id="2.4.1.21"/>
    </reaction>
</comment>
<feature type="domain" description="Glycosyl transferase family 1" evidence="9">
    <location>
        <begin position="283"/>
        <end position="438"/>
    </location>
</feature>
<evidence type="ECO:0000259" key="10">
    <source>
        <dbReference type="Pfam" id="PF08323"/>
    </source>
</evidence>
<dbReference type="Pfam" id="PF08323">
    <property type="entry name" value="Glyco_transf_5"/>
    <property type="match status" value="1"/>
</dbReference>
<evidence type="ECO:0000256" key="7">
    <source>
        <dbReference type="ARBA" id="ARBA00023056"/>
    </source>
</evidence>
<evidence type="ECO:0000256" key="5">
    <source>
        <dbReference type="ARBA" id="ARBA00022676"/>
    </source>
</evidence>
<evidence type="ECO:0000256" key="8">
    <source>
        <dbReference type="HAMAP-Rule" id="MF_00484"/>
    </source>
</evidence>
<comment type="caution">
    <text evidence="11">The sequence shown here is derived from an EMBL/GenBank/DDBJ whole genome shotgun (WGS) entry which is preliminary data.</text>
</comment>
<dbReference type="SUPFAM" id="SSF53756">
    <property type="entry name" value="UDP-Glycosyltransferase/glycogen phosphorylase"/>
    <property type="match status" value="1"/>
</dbReference>
<organism evidence="11 12">
    <name type="scientific">Mucilaginibacter aquatilis</name>
    <dbReference type="NCBI Taxonomy" id="1517760"/>
    <lineage>
        <taxon>Bacteria</taxon>
        <taxon>Pseudomonadati</taxon>
        <taxon>Bacteroidota</taxon>
        <taxon>Sphingobacteriia</taxon>
        <taxon>Sphingobacteriales</taxon>
        <taxon>Sphingobacteriaceae</taxon>
        <taxon>Mucilaginibacter</taxon>
    </lineage>
</organism>
<dbReference type="RefSeq" id="WP_157540456.1">
    <property type="nucleotide sequence ID" value="NZ_WQLA01000002.1"/>
</dbReference>
<name>A0A6I4I6H8_9SPHI</name>
<evidence type="ECO:0000313" key="12">
    <source>
        <dbReference type="Proteomes" id="UP000434850"/>
    </source>
</evidence>
<dbReference type="InterPro" id="IPR013534">
    <property type="entry name" value="Starch_synth_cat_dom"/>
</dbReference>
<dbReference type="CDD" id="cd03791">
    <property type="entry name" value="GT5_Glycogen_synthase_DULL1-like"/>
    <property type="match status" value="1"/>
</dbReference>
<dbReference type="InterPro" id="IPR001296">
    <property type="entry name" value="Glyco_trans_1"/>
</dbReference>
<dbReference type="HAMAP" id="MF_00484">
    <property type="entry name" value="Glycogen_synth"/>
    <property type="match status" value="1"/>
</dbReference>
<dbReference type="GO" id="GO:0004373">
    <property type="term" value="F:alpha-1,4-glucan glucosyltransferase (UDP-glucose donor) activity"/>
    <property type="evidence" value="ECO:0007669"/>
    <property type="project" value="InterPro"/>
</dbReference>
<accession>A0A6I4I6H8</accession>
<feature type="binding site" evidence="8">
    <location>
        <position position="15"/>
    </location>
    <ligand>
        <name>ADP-alpha-D-glucose</name>
        <dbReference type="ChEBI" id="CHEBI:57498"/>
    </ligand>
</feature>
<evidence type="ECO:0000313" key="11">
    <source>
        <dbReference type="EMBL" id="MVN90682.1"/>
    </source>
</evidence>
<dbReference type="UniPathway" id="UPA00164"/>
<evidence type="ECO:0000256" key="1">
    <source>
        <dbReference type="ARBA" id="ARBA00001478"/>
    </source>
</evidence>
<dbReference type="OrthoDB" id="9808590at2"/>
<keyword evidence="12" id="KW-1185">Reference proteome</keyword>
<proteinExistence type="inferred from homology"/>
<dbReference type="InterPro" id="IPR011835">
    <property type="entry name" value="GS/SS"/>
</dbReference>
<gene>
    <name evidence="8" type="primary">glgA</name>
    <name evidence="11" type="ORF">GO816_06050</name>
</gene>
<dbReference type="GO" id="GO:0009011">
    <property type="term" value="F:alpha-1,4-glucan glucosyltransferase (ADP-glucose donor) activity"/>
    <property type="evidence" value="ECO:0007669"/>
    <property type="project" value="UniProtKB-UniRule"/>
</dbReference>
<keyword evidence="7 8" id="KW-0320">Glycogen biosynthesis</keyword>
<reference evidence="11 12" key="1">
    <citation type="submission" date="2019-12" db="EMBL/GenBank/DDBJ databases">
        <title>Mucilaginibacter sp. HME9299 genome sequencing and assembly.</title>
        <authorList>
            <person name="Kang H."/>
            <person name="Kim H."/>
            <person name="Joh K."/>
        </authorList>
    </citation>
    <scope>NUCLEOTIDE SEQUENCE [LARGE SCALE GENOMIC DNA]</scope>
    <source>
        <strain evidence="11 12">HME9299</strain>
    </source>
</reference>
<dbReference type="Pfam" id="PF00534">
    <property type="entry name" value="Glycos_transf_1"/>
    <property type="match status" value="1"/>
</dbReference>
<dbReference type="GO" id="GO:0005978">
    <property type="term" value="P:glycogen biosynthetic process"/>
    <property type="evidence" value="ECO:0007669"/>
    <property type="project" value="UniProtKB-UniRule"/>
</dbReference>
<dbReference type="AlphaFoldDB" id="A0A6I4I6H8"/>
<dbReference type="Proteomes" id="UP000434850">
    <property type="component" value="Unassembled WGS sequence"/>
</dbReference>
<dbReference type="PANTHER" id="PTHR45825">
    <property type="entry name" value="GRANULE-BOUND STARCH SYNTHASE 1, CHLOROPLASTIC/AMYLOPLASTIC"/>
    <property type="match status" value="1"/>
</dbReference>
<evidence type="ECO:0000256" key="3">
    <source>
        <dbReference type="ARBA" id="ARBA00004964"/>
    </source>
</evidence>
<protein>
    <recommendedName>
        <fullName evidence="8">Glycogen synthase</fullName>
        <ecNumber evidence="8">2.4.1.21</ecNumber>
    </recommendedName>
    <alternativeName>
        <fullName evidence="8">Starch [bacterial glycogen] synthase</fullName>
    </alternativeName>
</protein>
<dbReference type="PANTHER" id="PTHR45825:SF11">
    <property type="entry name" value="ALPHA AMYLASE DOMAIN-CONTAINING PROTEIN"/>
    <property type="match status" value="1"/>
</dbReference>
<dbReference type="EC" id="2.4.1.21" evidence="8"/>
<feature type="domain" description="Starch synthase catalytic" evidence="10">
    <location>
        <begin position="2"/>
        <end position="230"/>
    </location>
</feature>
<keyword evidence="5 8" id="KW-0328">Glycosyltransferase</keyword>
<evidence type="ECO:0000256" key="2">
    <source>
        <dbReference type="ARBA" id="ARBA00002764"/>
    </source>
</evidence>
<dbReference type="NCBIfam" id="TIGR02095">
    <property type="entry name" value="glgA"/>
    <property type="match status" value="1"/>
</dbReference>
<evidence type="ECO:0000256" key="4">
    <source>
        <dbReference type="ARBA" id="ARBA00010281"/>
    </source>
</evidence>
<keyword evidence="6 8" id="KW-0808">Transferase</keyword>
<comment type="pathway">
    <text evidence="3 8">Glycan biosynthesis; glycogen biosynthesis.</text>
</comment>
<dbReference type="Gene3D" id="3.40.50.2000">
    <property type="entry name" value="Glycogen Phosphorylase B"/>
    <property type="match status" value="2"/>
</dbReference>
<sequence length="475" mass="54050">MKVYHLAAECYPVAKVGGLADVVGALPKYQTEAGLQAAVVLPFYNRKFVQENEFDVVFEASTLLGKKRYEFEIWKERADTLGFELYLIYVPGLLDRQEVYMYPDEREQFIIFQLAFLDWINWSQQRPDVIHCHDHHVGLIPFLMKHSALYSKKYAKTKTVFTIHNGQYHGAFNYDKFDYLPEVDMNFAGLLDWQGAINPLACAIKCVDKYTAVSPSYLEELTHSSNGLEYLFWLEHAKGKGIINGIDTEVWNPFTDPMIKAKIYAKKPESGKLANKKALCERFGLSADQPLIAFIGRLVGEKGADLLPEAFSRSLQKHAGKVNIIMLGAGDKETETALTKLNEIYPDNYKTYIGYNEELAHQIYAGSDFLLMPSRVEPCGLNQLYSLRYGTLPIVRRTGGLIDTVTDFGDPNGYGICFNNSSVNDICYSIDRAVTLYKNTEQLDLLRKRMMALDFSWTKSAKEYIMLYESLTSII</sequence>
<comment type="function">
    <text evidence="2 8">Synthesizes alpha-1,4-glucan chains using ADP-glucose.</text>
</comment>
<evidence type="ECO:0000259" key="9">
    <source>
        <dbReference type="Pfam" id="PF00534"/>
    </source>
</evidence>
<dbReference type="EMBL" id="WQLA01000002">
    <property type="protein sequence ID" value="MVN90682.1"/>
    <property type="molecule type" value="Genomic_DNA"/>
</dbReference>